<proteinExistence type="predicted"/>
<organism evidence="1 2">
    <name type="scientific">Trichonephila clavata</name>
    <name type="common">Joro spider</name>
    <name type="synonym">Nephila clavata</name>
    <dbReference type="NCBI Taxonomy" id="2740835"/>
    <lineage>
        <taxon>Eukaryota</taxon>
        <taxon>Metazoa</taxon>
        <taxon>Ecdysozoa</taxon>
        <taxon>Arthropoda</taxon>
        <taxon>Chelicerata</taxon>
        <taxon>Arachnida</taxon>
        <taxon>Araneae</taxon>
        <taxon>Araneomorphae</taxon>
        <taxon>Entelegynae</taxon>
        <taxon>Araneoidea</taxon>
        <taxon>Nephilidae</taxon>
        <taxon>Trichonephila</taxon>
    </lineage>
</organism>
<gene>
    <name evidence="1" type="ORF">TNCT_277021</name>
</gene>
<evidence type="ECO:0000313" key="1">
    <source>
        <dbReference type="EMBL" id="GFQ66957.1"/>
    </source>
</evidence>
<sequence length="127" mass="14583">MNSYIVNLYYIRIGTGIVKLFNKEKNAFEAANKTQRIPLIIYKFSKVVDGKGRKKTEFPSFKYVERLVWPMTYKAVKTLSKASSGSDEGEGQGESHGCHGNRMLRMLCFTENVVQIGRRELLRTKLQ</sequence>
<reference evidence="1" key="1">
    <citation type="submission" date="2020-07" db="EMBL/GenBank/DDBJ databases">
        <title>Multicomponent nature underlies the extraordinary mechanical properties of spider dragline silk.</title>
        <authorList>
            <person name="Kono N."/>
            <person name="Nakamura H."/>
            <person name="Mori M."/>
            <person name="Yoshida Y."/>
            <person name="Ohtoshi R."/>
            <person name="Malay A.D."/>
            <person name="Moran D.A.P."/>
            <person name="Tomita M."/>
            <person name="Numata K."/>
            <person name="Arakawa K."/>
        </authorList>
    </citation>
    <scope>NUCLEOTIDE SEQUENCE</scope>
</reference>
<dbReference type="Proteomes" id="UP000887116">
    <property type="component" value="Unassembled WGS sequence"/>
</dbReference>
<dbReference type="AlphaFoldDB" id="A0A8X6F0Y1"/>
<dbReference type="EMBL" id="BMAO01030285">
    <property type="protein sequence ID" value="GFQ66957.1"/>
    <property type="molecule type" value="Genomic_DNA"/>
</dbReference>
<comment type="caution">
    <text evidence="1">The sequence shown here is derived from an EMBL/GenBank/DDBJ whole genome shotgun (WGS) entry which is preliminary data.</text>
</comment>
<accession>A0A8X6F0Y1</accession>
<evidence type="ECO:0000313" key="2">
    <source>
        <dbReference type="Proteomes" id="UP000887116"/>
    </source>
</evidence>
<keyword evidence="2" id="KW-1185">Reference proteome</keyword>
<name>A0A8X6F0Y1_TRICU</name>
<protein>
    <submittedName>
        <fullName evidence="1">Uncharacterized protein</fullName>
    </submittedName>
</protein>